<proteinExistence type="inferred from homology"/>
<dbReference type="CDD" id="cd00610">
    <property type="entry name" value="OAT_like"/>
    <property type="match status" value="1"/>
</dbReference>
<accession>A0A8J2SKH2</accession>
<evidence type="ECO:0000256" key="2">
    <source>
        <dbReference type="ARBA" id="ARBA00022898"/>
    </source>
</evidence>
<dbReference type="Gene3D" id="3.90.1150.10">
    <property type="entry name" value="Aspartate Aminotransferase, domain 1"/>
    <property type="match status" value="1"/>
</dbReference>
<name>A0A8J2SKH2_9STRA</name>
<evidence type="ECO:0000313" key="4">
    <source>
        <dbReference type="EMBL" id="CAH0368672.1"/>
    </source>
</evidence>
<dbReference type="InterPro" id="IPR015421">
    <property type="entry name" value="PyrdxlP-dep_Trfase_major"/>
</dbReference>
<keyword evidence="5" id="KW-1185">Reference proteome</keyword>
<dbReference type="InterPro" id="IPR015424">
    <property type="entry name" value="PyrdxlP-dep_Trfase"/>
</dbReference>
<dbReference type="SUPFAM" id="SSF53383">
    <property type="entry name" value="PLP-dependent transferases"/>
    <property type="match status" value="1"/>
</dbReference>
<dbReference type="InterPro" id="IPR005814">
    <property type="entry name" value="Aminotrans_3"/>
</dbReference>
<dbReference type="Proteomes" id="UP000789595">
    <property type="component" value="Unassembled WGS sequence"/>
</dbReference>
<evidence type="ECO:0000256" key="1">
    <source>
        <dbReference type="ARBA" id="ARBA00008954"/>
    </source>
</evidence>
<dbReference type="PROSITE" id="PS00600">
    <property type="entry name" value="AA_TRANSFER_CLASS_3"/>
    <property type="match status" value="1"/>
</dbReference>
<dbReference type="PANTHER" id="PTHR43094">
    <property type="entry name" value="AMINOTRANSFERASE"/>
    <property type="match status" value="1"/>
</dbReference>
<gene>
    <name evidence="4" type="ORF">PECAL_2P17450</name>
</gene>
<evidence type="ECO:0000313" key="5">
    <source>
        <dbReference type="Proteomes" id="UP000789595"/>
    </source>
</evidence>
<dbReference type="PANTHER" id="PTHR43094:SF1">
    <property type="entry name" value="AMINOTRANSFERASE CLASS-III"/>
    <property type="match status" value="1"/>
</dbReference>
<dbReference type="GO" id="GO:0008483">
    <property type="term" value="F:transaminase activity"/>
    <property type="evidence" value="ECO:0007669"/>
    <property type="project" value="InterPro"/>
</dbReference>
<comment type="similarity">
    <text evidence="1 3">Belongs to the class-III pyridoxal-phosphate-dependent aminotransferase family.</text>
</comment>
<dbReference type="InterPro" id="IPR015422">
    <property type="entry name" value="PyrdxlP-dep_Trfase_small"/>
</dbReference>
<dbReference type="Pfam" id="PF00202">
    <property type="entry name" value="Aminotran_3"/>
    <property type="match status" value="1"/>
</dbReference>
<dbReference type="GO" id="GO:0005829">
    <property type="term" value="C:cytosol"/>
    <property type="evidence" value="ECO:0007669"/>
    <property type="project" value="TreeGrafter"/>
</dbReference>
<dbReference type="EMBL" id="CAKKNE010000002">
    <property type="protein sequence ID" value="CAH0368672.1"/>
    <property type="molecule type" value="Genomic_DNA"/>
</dbReference>
<keyword evidence="2 3" id="KW-0663">Pyridoxal phosphate</keyword>
<organism evidence="4 5">
    <name type="scientific">Pelagomonas calceolata</name>
    <dbReference type="NCBI Taxonomy" id="35677"/>
    <lineage>
        <taxon>Eukaryota</taxon>
        <taxon>Sar</taxon>
        <taxon>Stramenopiles</taxon>
        <taxon>Ochrophyta</taxon>
        <taxon>Pelagophyceae</taxon>
        <taxon>Pelagomonadales</taxon>
        <taxon>Pelagomonadaceae</taxon>
        <taxon>Pelagomonas</taxon>
    </lineage>
</organism>
<evidence type="ECO:0000256" key="3">
    <source>
        <dbReference type="RuleBase" id="RU003560"/>
    </source>
</evidence>
<dbReference type="InterPro" id="IPR049704">
    <property type="entry name" value="Aminotrans_3_PPA_site"/>
</dbReference>
<dbReference type="OrthoDB" id="5419315at2759"/>
<comment type="caution">
    <text evidence="4">The sequence shown here is derived from an EMBL/GenBank/DDBJ whole genome shotgun (WGS) entry which is preliminary data.</text>
</comment>
<dbReference type="AlphaFoldDB" id="A0A8J2SKH2"/>
<dbReference type="Gene3D" id="3.40.640.10">
    <property type="entry name" value="Type I PLP-dependent aspartate aminotransferase-like (Major domain)"/>
    <property type="match status" value="1"/>
</dbReference>
<protein>
    <submittedName>
        <fullName evidence="4">Uncharacterized protein</fullName>
    </submittedName>
</protein>
<reference evidence="4" key="1">
    <citation type="submission" date="2021-11" db="EMBL/GenBank/DDBJ databases">
        <authorList>
            <consortium name="Genoscope - CEA"/>
            <person name="William W."/>
        </authorList>
    </citation>
    <scope>NUCLEOTIDE SEQUENCE</scope>
</reference>
<sequence length="497" mass="54126">MHLARATLRRGHRCLSTHSSVINALDVPDKTQHKPLPAVDTRCGTPSPDHPQQNWSKQQIDRAAKDHVVFTYGPTDAQRDAVPLLRRGEGSYLYDDDGKQYLDWTSQAVCANLGHTVPQSVKAAVAQQLDTLPYVYGGLGLVEPRARLASLLSEILPGDLNGFLFPSSGAEANEAAIRIARQFTGRSKILTRYRSYHGGTATALSATGDFRRNFIEDAPGFVRLMDPNPMQFSWGRDMADASERARGALREQVLGEGPDTIAAILVEAIPGSAGVLLPPDGYLQAIRSICDEFGIVMIIDEVMAGFGRTGKMFGFQRFDDVLPDIVTFAKGLTAAWLPLAGVAMRSHIQDHFRTNPLGYGATYQAHPVSLACGYAVVKHMLDEDIVGRVQRETAPVMEAEMASLVEDFACIRQARAVGLFACCDLVSTKTGDRVAPMAGGGPNAEKVAAFKRALKEEGLIAFFRNCMIHVCPPLTITPEELRDGFGRLRRALSSVDF</sequence>
<dbReference type="GO" id="GO:0030170">
    <property type="term" value="F:pyridoxal phosphate binding"/>
    <property type="evidence" value="ECO:0007669"/>
    <property type="project" value="InterPro"/>
</dbReference>